<feature type="transmembrane region" description="Helical" evidence="2">
    <location>
        <begin position="87"/>
        <end position="109"/>
    </location>
</feature>
<keyword evidence="2" id="KW-1133">Transmembrane helix</keyword>
<evidence type="ECO:0000259" key="3">
    <source>
        <dbReference type="Pfam" id="PF00884"/>
    </source>
</evidence>
<comment type="similarity">
    <text evidence="1">Belongs to the sulfatase family.</text>
</comment>
<feature type="transmembrane region" description="Helical" evidence="2">
    <location>
        <begin position="21"/>
        <end position="39"/>
    </location>
</feature>
<evidence type="ECO:0000256" key="1">
    <source>
        <dbReference type="ARBA" id="ARBA00008779"/>
    </source>
</evidence>
<protein>
    <submittedName>
        <fullName evidence="5">DUF3413 domain-containing protein</fullName>
    </submittedName>
</protein>
<reference evidence="5" key="1">
    <citation type="submission" date="2022-01" db="EMBL/GenBank/DDBJ databases">
        <title>Whole genome-based taxonomy of the Shewanellaceae.</title>
        <authorList>
            <person name="Martin-Rodriguez A.J."/>
        </authorList>
    </citation>
    <scope>NUCLEOTIDE SEQUENCE</scope>
    <source>
        <strain evidence="5">KCTC 23973</strain>
    </source>
</reference>
<proteinExistence type="inferred from homology"/>
<keyword evidence="6" id="KW-1185">Reference proteome</keyword>
<dbReference type="Proteomes" id="UP001139293">
    <property type="component" value="Unassembled WGS sequence"/>
</dbReference>
<organism evidence="5 6">
    <name type="scientific">Shewanella pneumatophori</name>
    <dbReference type="NCBI Taxonomy" id="314092"/>
    <lineage>
        <taxon>Bacteria</taxon>
        <taxon>Pseudomonadati</taxon>
        <taxon>Pseudomonadota</taxon>
        <taxon>Gammaproteobacteria</taxon>
        <taxon>Alteromonadales</taxon>
        <taxon>Shewanellaceae</taxon>
        <taxon>Shewanella</taxon>
    </lineage>
</organism>
<dbReference type="EMBL" id="JAKILB010000001">
    <property type="protein sequence ID" value="MCL1136984.1"/>
    <property type="molecule type" value="Genomic_DNA"/>
</dbReference>
<feature type="domain" description="Inner membrane protein YejM N-terminal" evidence="4">
    <location>
        <begin position="10"/>
        <end position="246"/>
    </location>
</feature>
<comment type="caution">
    <text evidence="5">The sequence shown here is derived from an EMBL/GenBank/DDBJ whole genome shotgun (WGS) entry which is preliminary data.</text>
</comment>
<dbReference type="Pfam" id="PF00884">
    <property type="entry name" value="Sulfatase"/>
    <property type="match status" value="1"/>
</dbReference>
<feature type="transmembrane region" description="Helical" evidence="2">
    <location>
        <begin position="137"/>
        <end position="156"/>
    </location>
</feature>
<evidence type="ECO:0000313" key="6">
    <source>
        <dbReference type="Proteomes" id="UP001139293"/>
    </source>
</evidence>
<dbReference type="AlphaFoldDB" id="A0A9X2CG08"/>
<gene>
    <name evidence="5" type="ORF">L2740_00130</name>
</gene>
<dbReference type="GO" id="GO:0004065">
    <property type="term" value="F:arylsulfatase activity"/>
    <property type="evidence" value="ECO:0007669"/>
    <property type="project" value="TreeGrafter"/>
</dbReference>
<dbReference type="RefSeq" id="WP_248948571.1">
    <property type="nucleotide sequence ID" value="NZ_JAKILB010000001.1"/>
</dbReference>
<dbReference type="InterPro" id="IPR050738">
    <property type="entry name" value="Sulfatase"/>
</dbReference>
<dbReference type="SUPFAM" id="SSF53649">
    <property type="entry name" value="Alkaline phosphatase-like"/>
    <property type="match status" value="1"/>
</dbReference>
<dbReference type="InterPro" id="IPR012159">
    <property type="entry name" value="YejM-like"/>
</dbReference>
<dbReference type="PANTHER" id="PTHR42693:SF33">
    <property type="entry name" value="ARYLSULFATASE"/>
    <property type="match status" value="1"/>
</dbReference>
<feature type="transmembrane region" description="Helical" evidence="2">
    <location>
        <begin position="51"/>
        <end position="75"/>
    </location>
</feature>
<name>A0A9X2CG08_9GAMM</name>
<evidence type="ECO:0000259" key="4">
    <source>
        <dbReference type="Pfam" id="PF11893"/>
    </source>
</evidence>
<evidence type="ECO:0000256" key="2">
    <source>
        <dbReference type="SAM" id="Phobius"/>
    </source>
</evidence>
<dbReference type="Gene3D" id="3.40.720.10">
    <property type="entry name" value="Alkaline Phosphatase, subunit A"/>
    <property type="match status" value="1"/>
</dbReference>
<dbReference type="InterPro" id="IPR024588">
    <property type="entry name" value="YejM_N"/>
</dbReference>
<dbReference type="PANTHER" id="PTHR42693">
    <property type="entry name" value="ARYLSULFATASE FAMILY MEMBER"/>
    <property type="match status" value="1"/>
</dbReference>
<evidence type="ECO:0000313" key="5">
    <source>
        <dbReference type="EMBL" id="MCL1136984.1"/>
    </source>
</evidence>
<keyword evidence="2" id="KW-0472">Membrane</keyword>
<accession>A0A9X2CG08</accession>
<feature type="domain" description="Sulfatase N-terminal" evidence="3">
    <location>
        <begin position="252"/>
        <end position="511"/>
    </location>
</feature>
<dbReference type="Pfam" id="PF11893">
    <property type="entry name" value="DUF3413"/>
    <property type="match status" value="1"/>
</dbReference>
<dbReference type="InterPro" id="IPR000917">
    <property type="entry name" value="Sulfatase_N"/>
</dbReference>
<dbReference type="PIRSF" id="PIRSF004950">
    <property type="entry name" value="Mmb_sulf_HI0842"/>
    <property type="match status" value="1"/>
</dbReference>
<sequence>MVERQKQIGRDRVSRLVSWGHWFAFINGLLAIIVGYRYLDTIGLPESFIGWGYLVISTIGHFSFLAFMVYLVLIFPITLILPYSKILRGYAAIVATLSLCLLLYDTVIYDDYGLHLSPFVFDLAWADLNALLRGTSYIITPIAILAIELTLANFLWKRIEKIRKLNIGNKVVAVVGACFVASHLVHIWGDAADVTEITHFDDAYPLSYPATAKSLMESYGIEGIQNKKNKTPPKVSLEYPLAAMQCTADKQPNILLIAVDSLRADLIDPATMPFLAAYAKQNMNFTQHLSGGNQFNSGMFSLLYGLQGSYSNAVDLHFESPVITQELVKQGYQLGLFTTQDTSAMPQAIFNDFKRIDAEHANSYAKSDLQSVENLQQWTQTTSSPWFSLLNLKSPESYDTPIGFLGIKTVQSASKLKPAEKVLFNQYRQSLHFIDQQIEKVVASLSEETLVVITGINGKIFTSNSNEASVNLSPASVHVPMIIHWPNEDSGKQINYRTTHNGLVPAIMTQTLGCTNPASDYSSDQSLMQPRDKTWVYVGDHRIFAIYQESEITVIDRHGKYRIYDDEYSKRLKKKLSAPELVEVMREGRRLYIH</sequence>
<keyword evidence="2" id="KW-0812">Transmembrane</keyword>
<feature type="transmembrane region" description="Helical" evidence="2">
    <location>
        <begin position="168"/>
        <end position="189"/>
    </location>
</feature>
<dbReference type="InterPro" id="IPR017850">
    <property type="entry name" value="Alkaline_phosphatase_core_sf"/>
</dbReference>